<name>A0A409XH85_PSICY</name>
<dbReference type="InParanoid" id="A0A409XH85"/>
<accession>A0A409XH85</accession>
<feature type="region of interest" description="Disordered" evidence="1">
    <location>
        <begin position="54"/>
        <end position="121"/>
    </location>
</feature>
<sequence length="306" mass="33223">MYDTGHGDWELFLNNFTEGGLGRLSEGSVAQMLREFCAQERSWRCVLGPFSKTPSPPSPATCPSPPASPPPPRPWAASAAPFSASPLCPNHHQQQHQRCTPTPQCASPPSSLSLPHPLRRASPLQSPYPRLCLCRLRRHWGSCGMQSVLRRRCLCIYLLCVHGRLLSLIAPKTTADAGTGVGGKAQRKLAPKKSKLGILSMGNVNGTVHERKRAQRQAVRDKGETAQWPSRKYGASVCGWGCQDWAGTGARVITTIVDQLLPPRLPPARTANTTTHTISNCTHTRTCQNHSQTLTAPSASHPNTPS</sequence>
<evidence type="ECO:0000256" key="1">
    <source>
        <dbReference type="SAM" id="MobiDB-lite"/>
    </source>
</evidence>
<protein>
    <submittedName>
        <fullName evidence="2">Uncharacterized protein</fullName>
    </submittedName>
</protein>
<dbReference type="AlphaFoldDB" id="A0A409XH85"/>
<proteinExistence type="predicted"/>
<keyword evidence="3" id="KW-1185">Reference proteome</keyword>
<feature type="compositionally biased region" description="Polar residues" evidence="1">
    <location>
        <begin position="96"/>
        <end position="105"/>
    </location>
</feature>
<dbReference type="Proteomes" id="UP000283269">
    <property type="component" value="Unassembled WGS sequence"/>
</dbReference>
<dbReference type="EMBL" id="NHYD01001701">
    <property type="protein sequence ID" value="PPQ90116.1"/>
    <property type="molecule type" value="Genomic_DNA"/>
</dbReference>
<gene>
    <name evidence="2" type="ORF">CVT25_012281</name>
</gene>
<comment type="caution">
    <text evidence="2">The sequence shown here is derived from an EMBL/GenBank/DDBJ whole genome shotgun (WGS) entry which is preliminary data.</text>
</comment>
<feature type="compositionally biased region" description="Pro residues" evidence="1">
    <location>
        <begin position="54"/>
        <end position="74"/>
    </location>
</feature>
<evidence type="ECO:0000313" key="3">
    <source>
        <dbReference type="Proteomes" id="UP000283269"/>
    </source>
</evidence>
<organism evidence="2 3">
    <name type="scientific">Psilocybe cyanescens</name>
    <dbReference type="NCBI Taxonomy" id="93625"/>
    <lineage>
        <taxon>Eukaryota</taxon>
        <taxon>Fungi</taxon>
        <taxon>Dikarya</taxon>
        <taxon>Basidiomycota</taxon>
        <taxon>Agaricomycotina</taxon>
        <taxon>Agaricomycetes</taxon>
        <taxon>Agaricomycetidae</taxon>
        <taxon>Agaricales</taxon>
        <taxon>Agaricineae</taxon>
        <taxon>Strophariaceae</taxon>
        <taxon>Psilocybe</taxon>
    </lineage>
</organism>
<evidence type="ECO:0000313" key="2">
    <source>
        <dbReference type="EMBL" id="PPQ90116.1"/>
    </source>
</evidence>
<reference evidence="2 3" key="1">
    <citation type="journal article" date="2018" name="Evol. Lett.">
        <title>Horizontal gene cluster transfer increased hallucinogenic mushroom diversity.</title>
        <authorList>
            <person name="Reynolds H.T."/>
            <person name="Vijayakumar V."/>
            <person name="Gluck-Thaler E."/>
            <person name="Korotkin H.B."/>
            <person name="Matheny P.B."/>
            <person name="Slot J.C."/>
        </authorList>
    </citation>
    <scope>NUCLEOTIDE SEQUENCE [LARGE SCALE GENOMIC DNA]</scope>
    <source>
        <strain evidence="2 3">2631</strain>
    </source>
</reference>
<feature type="compositionally biased region" description="Low complexity" evidence="1">
    <location>
        <begin position="75"/>
        <end position="86"/>
    </location>
</feature>
<feature type="compositionally biased region" description="Low complexity" evidence="1">
    <location>
        <begin position="107"/>
        <end position="121"/>
    </location>
</feature>